<feature type="domain" description="Methyltransferase type 11" evidence="1">
    <location>
        <begin position="39"/>
        <end position="126"/>
    </location>
</feature>
<dbReference type="GO" id="GO:0008757">
    <property type="term" value="F:S-adenosylmethionine-dependent methyltransferase activity"/>
    <property type="evidence" value="ECO:0007669"/>
    <property type="project" value="InterPro"/>
</dbReference>
<proteinExistence type="predicted"/>
<dbReference type="CDD" id="cd02440">
    <property type="entry name" value="AdoMet_MTases"/>
    <property type="match status" value="1"/>
</dbReference>
<evidence type="ECO:0000313" key="3">
    <source>
        <dbReference type="Proteomes" id="UP000264702"/>
    </source>
</evidence>
<dbReference type="AlphaFoldDB" id="A0A372ITQ8"/>
<dbReference type="RefSeq" id="WP_117297596.1">
    <property type="nucleotide sequence ID" value="NZ_QVQT02000001.1"/>
</dbReference>
<dbReference type="PANTHER" id="PTHR43861">
    <property type="entry name" value="TRANS-ACONITATE 2-METHYLTRANSFERASE-RELATED"/>
    <property type="match status" value="1"/>
</dbReference>
<dbReference type="Pfam" id="PF08241">
    <property type="entry name" value="Methyltransf_11"/>
    <property type="match status" value="1"/>
</dbReference>
<keyword evidence="2" id="KW-0489">Methyltransferase</keyword>
<dbReference type="Proteomes" id="UP000264702">
    <property type="component" value="Unassembled WGS sequence"/>
</dbReference>
<dbReference type="GO" id="GO:0032259">
    <property type="term" value="P:methylation"/>
    <property type="evidence" value="ECO:0007669"/>
    <property type="project" value="UniProtKB-KW"/>
</dbReference>
<name>A0A372ITQ8_9BACT</name>
<evidence type="ECO:0000313" key="2">
    <source>
        <dbReference type="EMBL" id="RFU18304.1"/>
    </source>
</evidence>
<sequence>MTQTQTWNAAQYAQTGRFVADLAGGVFDLLDPQPGEHILDLGCGDGALTEKIAATGASVAGVDASPSMIAAAQARGLTARVLSAESLDYKEEFDAVFSNAALHWMRDQDAVLRGVRQALRPGGRFVAEFGGHGNIAAVRVALRAALGHQELNAEEAEHNYFPTAESYAARLERNGFRVESIGLIARPTLLPVSGMRGWLETFRRGVLDRLPEQERERVLLESVELLRPVLCDDRGQWTADYVRLRFKAIAAG</sequence>
<dbReference type="InterPro" id="IPR013216">
    <property type="entry name" value="Methyltransf_11"/>
</dbReference>
<accession>A0A372ITQ8</accession>
<evidence type="ECO:0000259" key="1">
    <source>
        <dbReference type="Pfam" id="PF08241"/>
    </source>
</evidence>
<dbReference type="SUPFAM" id="SSF53335">
    <property type="entry name" value="S-adenosyl-L-methionine-dependent methyltransferases"/>
    <property type="match status" value="1"/>
</dbReference>
<organism evidence="2 3">
    <name type="scientific">Paracidobacterium acidisoli</name>
    <dbReference type="NCBI Taxonomy" id="2303751"/>
    <lineage>
        <taxon>Bacteria</taxon>
        <taxon>Pseudomonadati</taxon>
        <taxon>Acidobacteriota</taxon>
        <taxon>Terriglobia</taxon>
        <taxon>Terriglobales</taxon>
        <taxon>Acidobacteriaceae</taxon>
        <taxon>Paracidobacterium</taxon>
    </lineage>
</organism>
<dbReference type="EMBL" id="QVQT01000001">
    <property type="protein sequence ID" value="RFU18304.1"/>
    <property type="molecule type" value="Genomic_DNA"/>
</dbReference>
<keyword evidence="3" id="KW-1185">Reference proteome</keyword>
<dbReference type="OrthoDB" id="9760689at2"/>
<dbReference type="PANTHER" id="PTHR43861:SF1">
    <property type="entry name" value="TRANS-ACONITATE 2-METHYLTRANSFERASE"/>
    <property type="match status" value="1"/>
</dbReference>
<reference evidence="2 3" key="1">
    <citation type="submission" date="2018-08" db="EMBL/GenBank/DDBJ databases">
        <title>Acidipila sp. 4G-K13, an acidobacterium isolated from forest soil.</title>
        <authorList>
            <person name="Gao Z.-H."/>
            <person name="Qiu L.-H."/>
        </authorList>
    </citation>
    <scope>NUCLEOTIDE SEQUENCE [LARGE SCALE GENOMIC DNA]</scope>
    <source>
        <strain evidence="2 3">4G-K13</strain>
    </source>
</reference>
<comment type="caution">
    <text evidence="2">The sequence shown here is derived from an EMBL/GenBank/DDBJ whole genome shotgun (WGS) entry which is preliminary data.</text>
</comment>
<gene>
    <name evidence="2" type="ORF">D0Y96_01665</name>
</gene>
<dbReference type="InterPro" id="IPR029063">
    <property type="entry name" value="SAM-dependent_MTases_sf"/>
</dbReference>
<protein>
    <submittedName>
        <fullName evidence="2">SAM-dependent methyltransferase</fullName>
    </submittedName>
</protein>
<dbReference type="Gene3D" id="3.40.50.150">
    <property type="entry name" value="Vaccinia Virus protein VP39"/>
    <property type="match status" value="1"/>
</dbReference>
<keyword evidence="2" id="KW-0808">Transferase</keyword>